<evidence type="ECO:0000313" key="2">
    <source>
        <dbReference type="Proteomes" id="UP000242869"/>
    </source>
</evidence>
<sequence length="572" mass="64924">MLNRLASLFSHHKTPFVNVRVAQAWWKPLNEADAATQLQKVSDAIASMLSTGRMSVTSEVLQSLLWIDNAVQPAFESVCFQYISNPRMPKETEQKLWKEICGFARAMSEAYQAFIQQGGDEKSRAVFGADMPLAIARNLRYLAIKAKWNYFRFEKAPAKLWTEANQIYRLAEIDGVDCNPFPLYPSLSTELSSCADEYLQMLMLATVASNNLSVSQINWVDRWLDSWSKLLQLSRKSQKDVHHYCVCLQDASGPQKVIPAEEGETYRCWGISELVSKVQEILSRLEAGATPKSLGLGEGCNTAGTIELLKHLEVFWTMSMRNCLVQRPERRKVSKAACVIHGLDRLCVHVKEDNERHYREKGSVDVKDRVDYDEVMDMRLYGFVSNRTQQKLSMNPYTVQVKQHNWQTWAIDNESVSGLGAILVYSENEWVRPGVLLGVREDEGKNWHVGVLRRLNRMSDDEIYAGIQILTNTPVTVSMHSDDLDRIESISVAEVGFHGHYDALNVRTGIYLPHKIGDGSVNTLIMHSADYSHGRIYRVRAREKAFTVSLGSVLEKGIDWTWVLVNVLKKDA</sequence>
<dbReference type="AlphaFoldDB" id="A0A1I4WFV9"/>
<reference evidence="2" key="1">
    <citation type="submission" date="2016-10" db="EMBL/GenBank/DDBJ databases">
        <authorList>
            <person name="Varghese N."/>
            <person name="Submissions S."/>
        </authorList>
    </citation>
    <scope>NUCLEOTIDE SEQUENCE [LARGE SCALE GENOMIC DNA]</scope>
    <source>
        <strain evidence="2">DSM 6150</strain>
    </source>
</reference>
<name>A0A1I4WFV9_9NEIS</name>
<proteinExistence type="predicted"/>
<dbReference type="STRING" id="83765.SAMN05660284_00577"/>
<dbReference type="RefSeq" id="WP_143085954.1">
    <property type="nucleotide sequence ID" value="NZ_FOVE01000003.1"/>
</dbReference>
<keyword evidence="2" id="KW-1185">Reference proteome</keyword>
<protein>
    <submittedName>
        <fullName evidence="1">Uncharacterized protein</fullName>
    </submittedName>
</protein>
<evidence type="ECO:0000313" key="1">
    <source>
        <dbReference type="EMBL" id="SFN12120.1"/>
    </source>
</evidence>
<dbReference type="OrthoDB" id="8553796at2"/>
<gene>
    <name evidence="1" type="ORF">SAMN05660284_00577</name>
</gene>
<organism evidence="1 2">
    <name type="scientific">Formivibrio citricus</name>
    <dbReference type="NCBI Taxonomy" id="83765"/>
    <lineage>
        <taxon>Bacteria</taxon>
        <taxon>Pseudomonadati</taxon>
        <taxon>Pseudomonadota</taxon>
        <taxon>Betaproteobacteria</taxon>
        <taxon>Neisseriales</taxon>
        <taxon>Chitinibacteraceae</taxon>
        <taxon>Formivibrio</taxon>
    </lineage>
</organism>
<dbReference type="Proteomes" id="UP000242869">
    <property type="component" value="Unassembled WGS sequence"/>
</dbReference>
<dbReference type="EMBL" id="FOVE01000003">
    <property type="protein sequence ID" value="SFN12120.1"/>
    <property type="molecule type" value="Genomic_DNA"/>
</dbReference>
<accession>A0A1I4WFV9</accession>